<dbReference type="FunFam" id="2.10.310.10:FF:000001">
    <property type="entry name" value="Serpin family A member 1"/>
    <property type="match status" value="1"/>
</dbReference>
<dbReference type="PROSITE" id="PS00284">
    <property type="entry name" value="SERPIN"/>
    <property type="match status" value="1"/>
</dbReference>
<keyword evidence="4" id="KW-0722">Serine protease inhibitor</keyword>
<evidence type="ECO:0000313" key="7">
    <source>
        <dbReference type="Ensembl" id="ENSCPRP00005012828.1"/>
    </source>
</evidence>
<comment type="similarity">
    <text evidence="1">Belongs to the serpin family.</text>
</comment>
<keyword evidence="5" id="KW-0325">Glycoprotein</keyword>
<dbReference type="Gene3D" id="2.10.310.10">
    <property type="entry name" value="Serpins superfamily"/>
    <property type="match status" value="1"/>
</dbReference>
<evidence type="ECO:0000256" key="1">
    <source>
        <dbReference type="ARBA" id="ARBA00009500"/>
    </source>
</evidence>
<gene>
    <name evidence="7" type="primary">LOC109321718</name>
</gene>
<keyword evidence="2" id="KW-0646">Protease inhibitor</keyword>
<dbReference type="Proteomes" id="UP000594220">
    <property type="component" value="Unplaced"/>
</dbReference>
<feature type="domain" description="Serpin" evidence="6">
    <location>
        <begin position="14"/>
        <end position="120"/>
    </location>
</feature>
<dbReference type="PANTHER" id="PTHR11461:SF165">
    <property type="entry name" value="ALPHA-1-ANTITRYPSIN"/>
    <property type="match status" value="1"/>
</dbReference>
<evidence type="ECO:0000256" key="5">
    <source>
        <dbReference type="ARBA" id="ARBA00023180"/>
    </source>
</evidence>
<keyword evidence="3" id="KW-0732">Signal</keyword>
<dbReference type="PANTHER" id="PTHR11461">
    <property type="entry name" value="SERINE PROTEASE INHIBITOR, SERPIN"/>
    <property type="match status" value="1"/>
</dbReference>
<dbReference type="Gene3D" id="3.30.497.10">
    <property type="entry name" value="Antithrombin, subunit I, domain 2"/>
    <property type="match status" value="1"/>
</dbReference>
<dbReference type="GeneTree" id="ENSGT00940000160877"/>
<dbReference type="GO" id="GO:0005615">
    <property type="term" value="C:extracellular space"/>
    <property type="evidence" value="ECO:0007669"/>
    <property type="project" value="InterPro"/>
</dbReference>
<proteinExistence type="inferred from homology"/>
<evidence type="ECO:0000256" key="3">
    <source>
        <dbReference type="ARBA" id="ARBA00022729"/>
    </source>
</evidence>
<evidence type="ECO:0000259" key="6">
    <source>
        <dbReference type="Pfam" id="PF00079"/>
    </source>
</evidence>
<dbReference type="InterPro" id="IPR000215">
    <property type="entry name" value="Serpin_fam"/>
</dbReference>
<dbReference type="Pfam" id="PF00079">
    <property type="entry name" value="Serpin"/>
    <property type="match status" value="1"/>
</dbReference>
<sequence length="123" mass="13297">MVGVGASLPLCSAYLYIPKFSISGTYQIKKLLMKMGITDVFTDNADLSGITGTPDFKVSKVVHKAVVNVDERGSEAAAATAVEIMPLSLPPPIEFNSPFLMLIFDRVTNSTLFIGKIMNPNEQ</sequence>
<organism evidence="7 8">
    <name type="scientific">Crocodylus porosus</name>
    <name type="common">Saltwater crocodile</name>
    <name type="synonym">Estuarine crocodile</name>
    <dbReference type="NCBI Taxonomy" id="8502"/>
    <lineage>
        <taxon>Eukaryota</taxon>
        <taxon>Metazoa</taxon>
        <taxon>Chordata</taxon>
        <taxon>Craniata</taxon>
        <taxon>Vertebrata</taxon>
        <taxon>Euteleostomi</taxon>
        <taxon>Archelosauria</taxon>
        <taxon>Archosauria</taxon>
        <taxon>Crocodylia</taxon>
        <taxon>Longirostres</taxon>
        <taxon>Crocodylidae</taxon>
        <taxon>Crocodylus</taxon>
    </lineage>
</organism>
<dbReference type="InterPro" id="IPR036186">
    <property type="entry name" value="Serpin_sf"/>
</dbReference>
<reference evidence="7" key="2">
    <citation type="submission" date="2025-09" db="UniProtKB">
        <authorList>
            <consortium name="Ensembl"/>
        </authorList>
    </citation>
    <scope>IDENTIFICATION</scope>
</reference>
<evidence type="ECO:0000313" key="8">
    <source>
        <dbReference type="Proteomes" id="UP000594220"/>
    </source>
</evidence>
<protein>
    <submittedName>
        <fullName evidence="7">Alpha-1-antitrypsin-like</fullName>
    </submittedName>
</protein>
<name>A0A7M4EP61_CROPO</name>
<accession>A0A7M4EP61</accession>
<dbReference type="InterPro" id="IPR023796">
    <property type="entry name" value="Serpin_dom"/>
</dbReference>
<evidence type="ECO:0000256" key="2">
    <source>
        <dbReference type="ARBA" id="ARBA00022690"/>
    </source>
</evidence>
<dbReference type="AlphaFoldDB" id="A0A7M4EP61"/>
<dbReference type="SUPFAM" id="SSF56574">
    <property type="entry name" value="Serpins"/>
    <property type="match status" value="1"/>
</dbReference>
<keyword evidence="8" id="KW-1185">Reference proteome</keyword>
<evidence type="ECO:0000256" key="4">
    <source>
        <dbReference type="ARBA" id="ARBA00022900"/>
    </source>
</evidence>
<reference evidence="7" key="1">
    <citation type="submission" date="2025-08" db="UniProtKB">
        <authorList>
            <consortium name="Ensembl"/>
        </authorList>
    </citation>
    <scope>IDENTIFICATION</scope>
</reference>
<dbReference type="InterPro" id="IPR042178">
    <property type="entry name" value="Serpin_sf_1"/>
</dbReference>
<dbReference type="InterPro" id="IPR023795">
    <property type="entry name" value="Serpin_CS"/>
</dbReference>
<dbReference type="Ensembl" id="ENSCPRT00005015101.1">
    <property type="protein sequence ID" value="ENSCPRP00005012828.1"/>
    <property type="gene ID" value="ENSCPRG00005009000.1"/>
</dbReference>
<dbReference type="GO" id="GO:0004867">
    <property type="term" value="F:serine-type endopeptidase inhibitor activity"/>
    <property type="evidence" value="ECO:0007669"/>
    <property type="project" value="UniProtKB-KW"/>
</dbReference>